<dbReference type="AlphaFoldDB" id="A0A9N8EWJ1"/>
<dbReference type="SUPFAM" id="SSF48403">
    <property type="entry name" value="Ankyrin repeat"/>
    <property type="match status" value="1"/>
</dbReference>
<feature type="compositionally biased region" description="Basic and acidic residues" evidence="2">
    <location>
        <begin position="857"/>
        <end position="873"/>
    </location>
</feature>
<evidence type="ECO:0000313" key="3">
    <source>
        <dbReference type="EMBL" id="CAB9526010.1"/>
    </source>
</evidence>
<evidence type="ECO:0000256" key="2">
    <source>
        <dbReference type="SAM" id="MobiDB-lite"/>
    </source>
</evidence>
<dbReference type="InterPro" id="IPR036770">
    <property type="entry name" value="Ankyrin_rpt-contain_sf"/>
</dbReference>
<feature type="compositionally biased region" description="Polar residues" evidence="2">
    <location>
        <begin position="309"/>
        <end position="336"/>
    </location>
</feature>
<evidence type="ECO:0000256" key="1">
    <source>
        <dbReference type="SAM" id="Coils"/>
    </source>
</evidence>
<feature type="compositionally biased region" description="Basic residues" evidence="2">
    <location>
        <begin position="27"/>
        <end position="37"/>
    </location>
</feature>
<feature type="compositionally biased region" description="Basic and acidic residues" evidence="2">
    <location>
        <begin position="290"/>
        <end position="305"/>
    </location>
</feature>
<organism evidence="3 4">
    <name type="scientific">Seminavis robusta</name>
    <dbReference type="NCBI Taxonomy" id="568900"/>
    <lineage>
        <taxon>Eukaryota</taxon>
        <taxon>Sar</taxon>
        <taxon>Stramenopiles</taxon>
        <taxon>Ochrophyta</taxon>
        <taxon>Bacillariophyta</taxon>
        <taxon>Bacillariophyceae</taxon>
        <taxon>Bacillariophycidae</taxon>
        <taxon>Naviculales</taxon>
        <taxon>Naviculaceae</taxon>
        <taxon>Seminavis</taxon>
    </lineage>
</organism>
<keyword evidence="4" id="KW-1185">Reference proteome</keyword>
<accession>A0A9N8EWJ1</accession>
<feature type="compositionally biased region" description="Basic residues" evidence="2">
    <location>
        <begin position="803"/>
        <end position="815"/>
    </location>
</feature>
<feature type="compositionally biased region" description="Basic and acidic residues" evidence="2">
    <location>
        <begin position="816"/>
        <end position="826"/>
    </location>
</feature>
<dbReference type="OrthoDB" id="56266at2759"/>
<evidence type="ECO:0000313" key="4">
    <source>
        <dbReference type="Proteomes" id="UP001153069"/>
    </source>
</evidence>
<feature type="region of interest" description="Disordered" evidence="2">
    <location>
        <begin position="1"/>
        <end position="37"/>
    </location>
</feature>
<feature type="region of interest" description="Disordered" evidence="2">
    <location>
        <begin position="845"/>
        <end position="873"/>
    </location>
</feature>
<protein>
    <submittedName>
        <fullName evidence="3">Uncharacterized protein</fullName>
    </submittedName>
</protein>
<name>A0A9N8EWJ1_9STRA</name>
<dbReference type="Gene3D" id="1.25.40.20">
    <property type="entry name" value="Ankyrin repeat-containing domain"/>
    <property type="match status" value="1"/>
</dbReference>
<feature type="region of interest" description="Disordered" evidence="2">
    <location>
        <begin position="277"/>
        <end position="398"/>
    </location>
</feature>
<gene>
    <name evidence="3" type="ORF">SEMRO_1764_G296040.1</name>
</gene>
<dbReference type="Proteomes" id="UP001153069">
    <property type="component" value="Unassembled WGS sequence"/>
</dbReference>
<reference evidence="3" key="1">
    <citation type="submission" date="2020-06" db="EMBL/GenBank/DDBJ databases">
        <authorList>
            <consortium name="Plant Systems Biology data submission"/>
        </authorList>
    </citation>
    <scope>NUCLEOTIDE SEQUENCE</scope>
    <source>
        <strain evidence="3">D6</strain>
    </source>
</reference>
<sequence length="1245" mass="138951">MVASAMESARQPRRNTNANGNSTTNPRGKKKKKQCKFGKKCKQLNCQFIRPEGWTADATDTDNTVTASERQDSNAGNSSDDLPSLAMMSDSAQRHFLARIAALEQENSQLRSANEQLRSNNQQLHRQLDMVHLEHEAELRSANTSPSLQQQLTTQLQQLQADHAQEKLVLQQELQQCQQRNTALANQLQTEQTGHLQERQFLQQELQSWKQSDTNRVKEIQQLQASHEQEKSALQQEVQSWKQREMAKARQLEDLKASKQELNNSNHKHDAVTKAATHTNGNHHNNKLQQHNDRSLGKHQHEGHAQARKPTQPSSTGANSTKCDSTNEAARLTGQNRKQDNRKKKSIVTELPPGERGGTEEKQAASALKGATERKKLKALEVNMPGTGKSAKPMPGAVAKENENVSSQIVMETASNKGLSDARSSKEPNATTAASDQTAAGQPSESSSKQIVVSNLKDDNAVVDGPVQVVTKKNSLDAATTKTVSPDASVKNVGRSKTVAAVTASPTLSAVDDNSNNIRLLELLFPKIKKDKRAHPASVTDATVRKLIQAGHNETLVKFLASKYATMNDRKAVEFIDKANKHLVNQRNNLHTMKKIIAQEGREGQADPSREAIIKAHIRGTRDKEELDSQLKHLETLDLDAKMTVSELSDDKVSFLVGRLNEIAEKPTSPIFDMIKGDEASVCKGRKYLELEKAIRDAKEQQQSLDKDHDSRVAGHRKELGKHQEAKANLESRLKDLRAELETIAKWKKFKKPATPEDWFKTAVAALVGGPVGRKNDTPSEEETKLEEGADVKTDSDEMNSKKQQKKSNKKKTKGDKHNEKEEFKPNRIRQKIYARKEGQDYASPEELEWLQEQDEQEIREKEKHLEEKNKKVEKEENALADLETDPAIEKCRNAVQRLRNQLCELLGIEEEIPEDKIFSIDGLRDERGHSFLLVAVLCNDEATVKTCCEIGASPNELCSGQLSPMYVATYFNMKRLIQILSDHGGLPSPSEPWANVGVSEDAMSTGDWESILEIATRVAEAASPAEEGRSALLESDEKSRMPVLAETERLAQQMSFFDECLIDANVAHIRRQILLEKSVYSWFLEADEENRSVLLDFLSALLPPQSRRRSVLREFVCHRRAVIGLPTQMQYEVLAVALNNNQAVLFTPFVTNAVEGYASVGVVVWAVCPEGSLSLYKSLIQDTEFLRNKVDSGEIFPGHKPFVLELGKDMHLLDLHSTNIYTSSPSVLFSVNVDAGELELLEDP</sequence>
<feature type="coiled-coil region" evidence="1">
    <location>
        <begin position="217"/>
        <end position="244"/>
    </location>
</feature>
<feature type="region of interest" description="Disordered" evidence="2">
    <location>
        <begin position="414"/>
        <end position="451"/>
    </location>
</feature>
<feature type="compositionally biased region" description="Basic and acidic residues" evidence="2">
    <location>
        <begin position="774"/>
        <end position="801"/>
    </location>
</feature>
<feature type="coiled-coil region" evidence="1">
    <location>
        <begin position="100"/>
        <end position="187"/>
    </location>
</feature>
<comment type="caution">
    <text evidence="3">The sequence shown here is derived from an EMBL/GenBank/DDBJ whole genome shotgun (WGS) entry which is preliminary data.</text>
</comment>
<keyword evidence="1" id="KW-0175">Coiled coil</keyword>
<feature type="compositionally biased region" description="Polar residues" evidence="2">
    <location>
        <begin position="14"/>
        <end position="26"/>
    </location>
</feature>
<feature type="region of interest" description="Disordered" evidence="2">
    <location>
        <begin position="700"/>
        <end position="725"/>
    </location>
</feature>
<feature type="compositionally biased region" description="Low complexity" evidence="2">
    <location>
        <begin position="56"/>
        <end position="67"/>
    </location>
</feature>
<feature type="region of interest" description="Disordered" evidence="2">
    <location>
        <begin position="770"/>
        <end position="833"/>
    </location>
</feature>
<proteinExistence type="predicted"/>
<feature type="compositionally biased region" description="Acidic residues" evidence="2">
    <location>
        <begin position="845"/>
        <end position="856"/>
    </location>
</feature>
<feature type="region of interest" description="Disordered" evidence="2">
    <location>
        <begin position="56"/>
        <end position="85"/>
    </location>
</feature>
<dbReference type="EMBL" id="CAICTM010001762">
    <property type="protein sequence ID" value="CAB9526010.1"/>
    <property type="molecule type" value="Genomic_DNA"/>
</dbReference>
<feature type="compositionally biased region" description="Polar residues" evidence="2">
    <location>
        <begin position="427"/>
        <end position="451"/>
    </location>
</feature>